<keyword evidence="5 17" id="KW-0679">Respiratory chain</keyword>
<evidence type="ECO:0000256" key="11">
    <source>
        <dbReference type="ARBA" id="ARBA00023004"/>
    </source>
</evidence>
<evidence type="ECO:0000256" key="10">
    <source>
        <dbReference type="ARBA" id="ARBA00022989"/>
    </source>
</evidence>
<evidence type="ECO:0000256" key="17">
    <source>
        <dbReference type="RuleBase" id="RU000456"/>
    </source>
</evidence>
<dbReference type="InterPro" id="IPR036257">
    <property type="entry name" value="Cyt_c_oxidase_su2_TM_sf"/>
</dbReference>
<dbReference type="OrthoDB" id="9781261at2"/>
<dbReference type="PROSITE" id="PS50999">
    <property type="entry name" value="COX2_TM"/>
    <property type="match status" value="1"/>
</dbReference>
<evidence type="ECO:0000256" key="2">
    <source>
        <dbReference type="ARBA" id="ARBA00007866"/>
    </source>
</evidence>
<evidence type="ECO:0000259" key="21">
    <source>
        <dbReference type="PROSITE" id="PS50999"/>
    </source>
</evidence>
<keyword evidence="24" id="KW-1185">Reference proteome</keyword>
<comment type="function">
    <text evidence="14 18">Subunits I and II form the functional core of the enzyme complex. Electrons originating in cytochrome c are transferred via heme a and Cu(A) to the binuclear center formed by heme a3 and Cu(B).</text>
</comment>
<keyword evidence="23" id="KW-0560">Oxidoreductase</keyword>
<dbReference type="PROSITE" id="PS50857">
    <property type="entry name" value="COX2_CUA"/>
    <property type="match status" value="1"/>
</dbReference>
<keyword evidence="6 17" id="KW-0812">Transmembrane</keyword>
<evidence type="ECO:0000256" key="5">
    <source>
        <dbReference type="ARBA" id="ARBA00022660"/>
    </source>
</evidence>
<evidence type="ECO:0000256" key="15">
    <source>
        <dbReference type="ARBA" id="ARBA00047816"/>
    </source>
</evidence>
<dbReference type="InterPro" id="IPR001505">
    <property type="entry name" value="Copper_CuA"/>
</dbReference>
<dbReference type="AlphaFoldDB" id="A0A2Z2NN45"/>
<keyword evidence="3 17" id="KW-0813">Transport</keyword>
<keyword evidence="12 18" id="KW-0186">Copper</keyword>
<gene>
    <name evidence="23" type="primary">ctaC</name>
    <name evidence="23" type="ORF">IMCC3135_05175</name>
</gene>
<dbReference type="InterPro" id="IPR008972">
    <property type="entry name" value="Cupredoxin"/>
</dbReference>
<name>A0A2Z2NN45_9GAMM</name>
<dbReference type="NCBIfam" id="TIGR02866">
    <property type="entry name" value="CoxB"/>
    <property type="match status" value="1"/>
</dbReference>
<evidence type="ECO:0000256" key="16">
    <source>
        <dbReference type="PROSITE-ProRule" id="PRU00433"/>
    </source>
</evidence>
<dbReference type="GO" id="GO:0004129">
    <property type="term" value="F:cytochrome-c oxidase activity"/>
    <property type="evidence" value="ECO:0007669"/>
    <property type="project" value="UniProtKB-EC"/>
</dbReference>
<evidence type="ECO:0000256" key="18">
    <source>
        <dbReference type="RuleBase" id="RU004024"/>
    </source>
</evidence>
<dbReference type="Gene3D" id="1.10.287.90">
    <property type="match status" value="1"/>
</dbReference>
<dbReference type="PROSITE" id="PS51007">
    <property type="entry name" value="CYTC"/>
    <property type="match status" value="1"/>
</dbReference>
<feature type="domain" description="Cytochrome oxidase subunit II copper A binding" evidence="20">
    <location>
        <begin position="119"/>
        <end position="271"/>
    </location>
</feature>
<evidence type="ECO:0000256" key="19">
    <source>
        <dbReference type="SAM" id="Phobius"/>
    </source>
</evidence>
<dbReference type="KEGG" id="gai:IMCC3135_05175"/>
<organism evidence="23 24">
    <name type="scientific">Granulosicoccus antarcticus IMCC3135</name>
    <dbReference type="NCBI Taxonomy" id="1192854"/>
    <lineage>
        <taxon>Bacteria</taxon>
        <taxon>Pseudomonadati</taxon>
        <taxon>Pseudomonadota</taxon>
        <taxon>Gammaproteobacteria</taxon>
        <taxon>Chromatiales</taxon>
        <taxon>Granulosicoccaceae</taxon>
        <taxon>Granulosicoccus</taxon>
    </lineage>
</organism>
<evidence type="ECO:0000256" key="9">
    <source>
        <dbReference type="ARBA" id="ARBA00022982"/>
    </source>
</evidence>
<evidence type="ECO:0000256" key="7">
    <source>
        <dbReference type="ARBA" id="ARBA00022723"/>
    </source>
</evidence>
<sequence>MTSNVSRWALLSLVLLMLPLGAWADWGALNMPKGVTEISNEVYTLHMRIFYLCIAIGVAVFAVMIVSMFLHRKSRGAKAADFHESTAVEIVWTVVPLVILIGMAIPAARVLIKMEDFSDSEMSIKVTGYQWRWRYEYMDSGVSFYSQLKPEHNLARQQGSDVDLATAFPGTSFNGEEEVYLREVDNELVVPVGKKIRFLHTAADVIHSWWVQDLSIKKDAIPGFINENWALIEEPGIYRGKCAELCGRDHGFMPIVVRAVSQEDFDVWVADQKLAMASSADEAERQWAHQELVTAGKQVYEANCMSCHQAEGQGIPGMFPAIAGSEVATGSIDHHVNTVMNGVEGTMMSKFSDVLTDTDIAAVITYQRNAFGNGTGDTLQPSQIQSLRTGMSADKGAELSDKVASASELNTNNGVN</sequence>
<comment type="subcellular location">
    <subcellularLocation>
        <location evidence="17">Cell membrane</location>
        <topology evidence="17">Multi-pass membrane protein</topology>
    </subcellularLocation>
    <subcellularLocation>
        <location evidence="1">Membrane</location>
        <topology evidence="1">Multi-pass membrane protein</topology>
    </subcellularLocation>
</comment>
<dbReference type="Pfam" id="PF02790">
    <property type="entry name" value="COX2_TM"/>
    <property type="match status" value="1"/>
</dbReference>
<dbReference type="InterPro" id="IPR009056">
    <property type="entry name" value="Cyt_c-like_dom"/>
</dbReference>
<dbReference type="GO" id="GO:0042773">
    <property type="term" value="P:ATP synthesis coupled electron transport"/>
    <property type="evidence" value="ECO:0007669"/>
    <property type="project" value="TreeGrafter"/>
</dbReference>
<evidence type="ECO:0000256" key="1">
    <source>
        <dbReference type="ARBA" id="ARBA00004141"/>
    </source>
</evidence>
<proteinExistence type="inferred from homology"/>
<keyword evidence="7 16" id="KW-0479">Metal-binding</keyword>
<dbReference type="SUPFAM" id="SSF49503">
    <property type="entry name" value="Cupredoxins"/>
    <property type="match status" value="1"/>
</dbReference>
<reference evidence="23 24" key="1">
    <citation type="submission" date="2016-12" db="EMBL/GenBank/DDBJ databases">
        <authorList>
            <person name="Song W.-J."/>
            <person name="Kurnit D.M."/>
        </authorList>
    </citation>
    <scope>NUCLEOTIDE SEQUENCE [LARGE SCALE GENOMIC DNA]</scope>
    <source>
        <strain evidence="23 24">IMCC3135</strain>
    </source>
</reference>
<dbReference type="InterPro" id="IPR036909">
    <property type="entry name" value="Cyt_c-like_dom_sf"/>
</dbReference>
<evidence type="ECO:0000256" key="13">
    <source>
        <dbReference type="ARBA" id="ARBA00023136"/>
    </source>
</evidence>
<dbReference type="InterPro" id="IPR011759">
    <property type="entry name" value="Cyt_c_oxidase_su2_TM_dom"/>
</dbReference>
<keyword evidence="11 16" id="KW-0408">Iron</keyword>
<feature type="transmembrane region" description="Helical" evidence="19">
    <location>
        <begin position="48"/>
        <end position="70"/>
    </location>
</feature>
<dbReference type="PANTHER" id="PTHR22888">
    <property type="entry name" value="CYTOCHROME C OXIDASE, SUBUNIT II"/>
    <property type="match status" value="1"/>
</dbReference>
<protein>
    <recommendedName>
        <fullName evidence="18">Cytochrome c oxidase subunit 2</fullName>
        <ecNumber evidence="18">7.1.1.9</ecNumber>
    </recommendedName>
</protein>
<evidence type="ECO:0000313" key="23">
    <source>
        <dbReference type="EMBL" id="ASJ71148.1"/>
    </source>
</evidence>
<evidence type="ECO:0000256" key="14">
    <source>
        <dbReference type="ARBA" id="ARBA00024688"/>
    </source>
</evidence>
<comment type="catalytic activity">
    <reaction evidence="15 18">
        <text>4 Fe(II)-[cytochrome c] + O2 + 8 H(+)(in) = 4 Fe(III)-[cytochrome c] + 2 H2O + 4 H(+)(out)</text>
        <dbReference type="Rhea" id="RHEA:11436"/>
        <dbReference type="Rhea" id="RHEA-COMP:10350"/>
        <dbReference type="Rhea" id="RHEA-COMP:14399"/>
        <dbReference type="ChEBI" id="CHEBI:15377"/>
        <dbReference type="ChEBI" id="CHEBI:15378"/>
        <dbReference type="ChEBI" id="CHEBI:15379"/>
        <dbReference type="ChEBI" id="CHEBI:29033"/>
        <dbReference type="ChEBI" id="CHEBI:29034"/>
        <dbReference type="EC" id="7.1.1.9"/>
    </reaction>
</comment>
<dbReference type="RefSeq" id="WP_088916621.1">
    <property type="nucleotide sequence ID" value="NZ_CP018632.1"/>
</dbReference>
<dbReference type="Gene3D" id="1.10.760.10">
    <property type="entry name" value="Cytochrome c-like domain"/>
    <property type="match status" value="1"/>
</dbReference>
<evidence type="ECO:0000256" key="4">
    <source>
        <dbReference type="ARBA" id="ARBA00022617"/>
    </source>
</evidence>
<feature type="transmembrane region" description="Helical" evidence="19">
    <location>
        <begin position="90"/>
        <end position="112"/>
    </location>
</feature>
<dbReference type="SUPFAM" id="SSF81464">
    <property type="entry name" value="Cytochrome c oxidase subunit II-like, transmembrane region"/>
    <property type="match status" value="1"/>
</dbReference>
<evidence type="ECO:0000256" key="12">
    <source>
        <dbReference type="ARBA" id="ARBA00023008"/>
    </source>
</evidence>
<dbReference type="PANTHER" id="PTHR22888:SF9">
    <property type="entry name" value="CYTOCHROME C OXIDASE SUBUNIT 2"/>
    <property type="match status" value="1"/>
</dbReference>
<evidence type="ECO:0000313" key="24">
    <source>
        <dbReference type="Proteomes" id="UP000250079"/>
    </source>
</evidence>
<feature type="domain" description="Cytochrome c" evidence="22">
    <location>
        <begin position="291"/>
        <end position="371"/>
    </location>
</feature>
<dbReference type="Gene3D" id="2.60.40.420">
    <property type="entry name" value="Cupredoxins - blue copper proteins"/>
    <property type="match status" value="1"/>
</dbReference>
<evidence type="ECO:0000259" key="22">
    <source>
        <dbReference type="PROSITE" id="PS51007"/>
    </source>
</evidence>
<dbReference type="Proteomes" id="UP000250079">
    <property type="component" value="Chromosome"/>
</dbReference>
<dbReference type="GO" id="GO:0005886">
    <property type="term" value="C:plasma membrane"/>
    <property type="evidence" value="ECO:0007669"/>
    <property type="project" value="UniProtKB-SubCell"/>
</dbReference>
<dbReference type="EMBL" id="CP018632">
    <property type="protein sequence ID" value="ASJ71148.1"/>
    <property type="molecule type" value="Genomic_DNA"/>
</dbReference>
<evidence type="ECO:0000259" key="20">
    <source>
        <dbReference type="PROSITE" id="PS50857"/>
    </source>
</evidence>
<feature type="domain" description="Cytochrome oxidase subunit II transmembrane region profile" evidence="21">
    <location>
        <begin position="23"/>
        <end position="118"/>
    </location>
</feature>
<dbReference type="GO" id="GO:0020037">
    <property type="term" value="F:heme binding"/>
    <property type="evidence" value="ECO:0007669"/>
    <property type="project" value="InterPro"/>
</dbReference>
<accession>A0A2Z2NN45</accession>
<dbReference type="PROSITE" id="PS00078">
    <property type="entry name" value="COX2"/>
    <property type="match status" value="1"/>
</dbReference>
<dbReference type="PRINTS" id="PR01166">
    <property type="entry name" value="CYCOXIDASEII"/>
</dbReference>
<evidence type="ECO:0000256" key="8">
    <source>
        <dbReference type="ARBA" id="ARBA00022967"/>
    </source>
</evidence>
<evidence type="ECO:0000256" key="6">
    <source>
        <dbReference type="ARBA" id="ARBA00022692"/>
    </source>
</evidence>
<keyword evidence="8" id="KW-1278">Translocase</keyword>
<dbReference type="GO" id="GO:0016491">
    <property type="term" value="F:oxidoreductase activity"/>
    <property type="evidence" value="ECO:0007669"/>
    <property type="project" value="UniProtKB-KW"/>
</dbReference>
<dbReference type="GO" id="GO:0005507">
    <property type="term" value="F:copper ion binding"/>
    <property type="evidence" value="ECO:0007669"/>
    <property type="project" value="InterPro"/>
</dbReference>
<dbReference type="InterPro" id="IPR045187">
    <property type="entry name" value="CcO_II"/>
</dbReference>
<keyword evidence="13 19" id="KW-0472">Membrane</keyword>
<comment type="similarity">
    <text evidence="2 17">Belongs to the cytochrome c oxidase subunit 2 family.</text>
</comment>
<keyword evidence="10 19" id="KW-1133">Transmembrane helix</keyword>
<keyword evidence="9 17" id="KW-0249">Electron transport</keyword>
<dbReference type="InterPro" id="IPR014222">
    <property type="entry name" value="Cyt_c_oxidase_su2"/>
</dbReference>
<dbReference type="EC" id="7.1.1.9" evidence="18"/>
<dbReference type="InterPro" id="IPR002429">
    <property type="entry name" value="CcO_II-like_C"/>
</dbReference>
<keyword evidence="4 16" id="KW-0349">Heme</keyword>
<dbReference type="Pfam" id="PF00116">
    <property type="entry name" value="COX2"/>
    <property type="match status" value="1"/>
</dbReference>
<comment type="cofactor">
    <cofactor evidence="18">
        <name>Cu cation</name>
        <dbReference type="ChEBI" id="CHEBI:23378"/>
    </cofactor>
    <text evidence="18">Binds a copper A center.</text>
</comment>
<evidence type="ECO:0000256" key="3">
    <source>
        <dbReference type="ARBA" id="ARBA00022448"/>
    </source>
</evidence>
<dbReference type="Pfam" id="PF13442">
    <property type="entry name" value="Cytochrome_CBB3"/>
    <property type="match status" value="1"/>
</dbReference>